<dbReference type="PROSITE" id="PS50005">
    <property type="entry name" value="TPR"/>
    <property type="match status" value="1"/>
</dbReference>
<evidence type="ECO:0000259" key="4">
    <source>
        <dbReference type="PROSITE" id="PS50196"/>
    </source>
</evidence>
<keyword evidence="1" id="KW-0597">Phosphoprotein</keyword>
<dbReference type="SMART" id="SM00028">
    <property type="entry name" value="TPR"/>
    <property type="match status" value="1"/>
</dbReference>
<dbReference type="InterPro" id="IPR011993">
    <property type="entry name" value="PH-like_dom_sf"/>
</dbReference>
<organism evidence="5 6">
    <name type="scientific">Ciona intestinalis</name>
    <name type="common">Transparent sea squirt</name>
    <name type="synonym">Ascidia intestinalis</name>
    <dbReference type="NCBI Taxonomy" id="7719"/>
    <lineage>
        <taxon>Eukaryota</taxon>
        <taxon>Metazoa</taxon>
        <taxon>Chordata</taxon>
        <taxon>Tunicata</taxon>
        <taxon>Ascidiacea</taxon>
        <taxon>Phlebobranchia</taxon>
        <taxon>Cionidae</taxon>
        <taxon>Ciona</taxon>
    </lineage>
</organism>
<dbReference type="InterPro" id="IPR011990">
    <property type="entry name" value="TPR-like_helical_dom_sf"/>
</dbReference>
<dbReference type="Gene3D" id="1.25.40.10">
    <property type="entry name" value="Tetratricopeptide repeat domain"/>
    <property type="match status" value="1"/>
</dbReference>
<dbReference type="InParanoid" id="H2XM76"/>
<dbReference type="SMART" id="SM00160">
    <property type="entry name" value="RanBD"/>
    <property type="match status" value="2"/>
</dbReference>
<feature type="compositionally biased region" description="Polar residues" evidence="3">
    <location>
        <begin position="942"/>
        <end position="957"/>
    </location>
</feature>
<dbReference type="PANTHER" id="PTHR23138:SF87">
    <property type="entry name" value="E3 SUMO-PROTEIN LIGASE RANBP2"/>
    <property type="match status" value="1"/>
</dbReference>
<sequence length="1422" mass="162605">SKTFGVNVNKLVYIQLPLKGLHFGKLWYKAGDYNSAAQWIVKYLKTFDRDTSAHKLLGDCYEKLSEIEAALSCFKRSLQIKPNQPELLLHIVELYLNPGPAQNPNKAQIWLDKAAASLPGNATVFKMKMELMLAQQASPSVLEKAILQELKRRSNDPALHVQYVSFMRTQDRLEDAYAYCVKIENILDSASIRSDYKWSSCVVSTYKEHTEKLQNNQQHSHHIAQLMLLEALSRFIWVCLEDNKQQKALEKLQMMDECLSSVLSNKAIGDWKVLAAEMEAQLCWLAATFLIQQAAKNEKPWGEASDLAAVLFSSSVSKSIPSSSCAWSMHCLNHQPYLPSRVQRNAAQRLSQSSHMMWILSAQGEEGWIAKLRENLDQSTVGLAVFQSLFHNTNSSSSYLCNTTSLASVACFIPTVDEMMAYDNVASASCKLDMLIWLGIRWMKMDMTVDFLHWVKSSFPNLQMVTSNSSAGYQWISLSLLDIEAFIAACVYTTEKKAQHWESAATLNHRQLSSTTLPLPLCRKLTTDLQNKWWSAAVKLSNKKNVTAEEAGKLKPILQRGLECLRGVGNHGLEVVLITKLANTLNKSNRHIYSCISTLNNSNIHVYSYISTLTKLLKKTNILYSLQHSFNCIEVHKTNIEWVDIISQLEDKHSSRAISAADVTPTKDFQFLGNFVNLKQGMLVEYWIQVLVIFKVSTGEENEDVLFQERLSCYHFYVWKSRILLDLSLPALSVTTKKFPNPPYLEIWLEQFKLVLVELAEDKDEGNFLFKCTAKVKHVNSKVKIISTLPVLIFKHFLKTPAIFDKNFNYLYKKNCVNFIFTGANTNAASNASAFKFGVPTSTTAPQMCGILNTYQKKQFFSYKKYTVNTPFYNAKNPSRNNMLKHKKIGNTPQTTTDQKFSFKFGGDLSKPAASSKFQFGSPQPTDNKPFSQEPVKEHTALQRTGQTPTNSSFSFKLANSNNSTGFKGLGFYKKTPNFSNLKKSSISNEQVYGSKSNFFKHRLNNYLKDGEEADSEGEKEEEERDIHVEPIAKLPDLVTVVTGEEGERTIYSQRSKLFRWDKTLKQWKERGLGDICIKHNQENGKFRIVMRREQVFKVCANHYITSKMKLTPMPDSDRTWTWIAADFADGEETEIENFAIKFKTCELANLFKEKFEECQVLIDDTNATTTSAFQETTTDLINQAEKMKSELDFFKDKLSVKQKIDLENTLTEGKSANLKLIFLFKKNFKPENFFPPTDDKQADKENVEVTRDTYTGSRFYMYTLLSNIINFKTGRTRNTSISLSKFEFNMKVDPTMPEHGSHKTRNIHSTEEADIHVEPIVPLPDKVDVPTGEEQDQVLFENRVKLFVFHRESKQWKERGLGRVRILQNLNNYRIRLVMRREQVFKVCLNHFITEAIHFNFKENSDKVLVWAATDFSDPDK</sequence>
<protein>
    <recommendedName>
        <fullName evidence="4">RanBD1 domain-containing protein</fullName>
    </recommendedName>
</protein>
<dbReference type="Pfam" id="PF00638">
    <property type="entry name" value="Ran_BP1"/>
    <property type="match status" value="2"/>
</dbReference>
<dbReference type="OMA" id="REETHED"/>
<evidence type="ECO:0000256" key="1">
    <source>
        <dbReference type="ARBA" id="ARBA00022553"/>
    </source>
</evidence>
<dbReference type="GO" id="GO:0005737">
    <property type="term" value="C:cytoplasm"/>
    <property type="evidence" value="ECO:0000318"/>
    <property type="project" value="GO_Central"/>
</dbReference>
<reference evidence="6" key="1">
    <citation type="journal article" date="2002" name="Science">
        <title>The draft genome of Ciona intestinalis: insights into chordate and vertebrate origins.</title>
        <authorList>
            <person name="Dehal P."/>
            <person name="Satou Y."/>
            <person name="Campbell R.K."/>
            <person name="Chapman J."/>
            <person name="Degnan B."/>
            <person name="De Tomaso A."/>
            <person name="Davidson B."/>
            <person name="Di Gregorio A."/>
            <person name="Gelpke M."/>
            <person name="Goodstein D.M."/>
            <person name="Harafuji N."/>
            <person name="Hastings K.E."/>
            <person name="Ho I."/>
            <person name="Hotta K."/>
            <person name="Huang W."/>
            <person name="Kawashima T."/>
            <person name="Lemaire P."/>
            <person name="Martinez D."/>
            <person name="Meinertzhagen I.A."/>
            <person name="Necula S."/>
            <person name="Nonaka M."/>
            <person name="Putnam N."/>
            <person name="Rash S."/>
            <person name="Saiga H."/>
            <person name="Satake M."/>
            <person name="Terry A."/>
            <person name="Yamada L."/>
            <person name="Wang H.G."/>
            <person name="Awazu S."/>
            <person name="Azumi K."/>
            <person name="Boore J."/>
            <person name="Branno M."/>
            <person name="Chin-Bow S."/>
            <person name="DeSantis R."/>
            <person name="Doyle S."/>
            <person name="Francino P."/>
            <person name="Keys D.N."/>
            <person name="Haga S."/>
            <person name="Hayashi H."/>
            <person name="Hino K."/>
            <person name="Imai K.S."/>
            <person name="Inaba K."/>
            <person name="Kano S."/>
            <person name="Kobayashi K."/>
            <person name="Kobayashi M."/>
            <person name="Lee B.I."/>
            <person name="Makabe K.W."/>
            <person name="Manohar C."/>
            <person name="Matassi G."/>
            <person name="Medina M."/>
            <person name="Mochizuki Y."/>
            <person name="Mount S."/>
            <person name="Morishita T."/>
            <person name="Miura S."/>
            <person name="Nakayama A."/>
            <person name="Nishizaka S."/>
            <person name="Nomoto H."/>
            <person name="Ohta F."/>
            <person name="Oishi K."/>
            <person name="Rigoutsos I."/>
            <person name="Sano M."/>
            <person name="Sasaki A."/>
            <person name="Sasakura Y."/>
            <person name="Shoguchi E."/>
            <person name="Shin-i T."/>
            <person name="Spagnuolo A."/>
            <person name="Stainier D."/>
            <person name="Suzuki M.M."/>
            <person name="Tassy O."/>
            <person name="Takatori N."/>
            <person name="Tokuoka M."/>
            <person name="Yagi K."/>
            <person name="Yoshizaki F."/>
            <person name="Wada S."/>
            <person name="Zhang C."/>
            <person name="Hyatt P.D."/>
            <person name="Larimer F."/>
            <person name="Detter C."/>
            <person name="Doggett N."/>
            <person name="Glavina T."/>
            <person name="Hawkins T."/>
            <person name="Richardson P."/>
            <person name="Lucas S."/>
            <person name="Kohara Y."/>
            <person name="Levine M."/>
            <person name="Satoh N."/>
            <person name="Rokhsar D.S."/>
        </authorList>
    </citation>
    <scope>NUCLEOTIDE SEQUENCE [LARGE SCALE GENOMIC DNA]</scope>
</reference>
<dbReference type="GO" id="GO:0005643">
    <property type="term" value="C:nuclear pore"/>
    <property type="evidence" value="ECO:0000318"/>
    <property type="project" value="GO_Central"/>
</dbReference>
<dbReference type="GeneTree" id="ENSGT00900000141073"/>
<evidence type="ECO:0000313" key="6">
    <source>
        <dbReference type="Proteomes" id="UP000008144"/>
    </source>
</evidence>
<proteinExistence type="predicted"/>
<feature type="region of interest" description="Disordered" evidence="3">
    <location>
        <begin position="916"/>
        <end position="957"/>
    </location>
</feature>
<feature type="domain" description="RanBD1" evidence="4">
    <location>
        <begin position="1317"/>
        <end position="1422"/>
    </location>
</feature>
<dbReference type="InterPro" id="IPR019734">
    <property type="entry name" value="TPR_rpt"/>
</dbReference>
<dbReference type="SUPFAM" id="SSF50729">
    <property type="entry name" value="PH domain-like"/>
    <property type="match status" value="2"/>
</dbReference>
<evidence type="ECO:0000256" key="2">
    <source>
        <dbReference type="PROSITE-ProRule" id="PRU00339"/>
    </source>
</evidence>
<reference evidence="5" key="4">
    <citation type="submission" date="2025-09" db="UniProtKB">
        <authorList>
            <consortium name="Ensembl"/>
        </authorList>
    </citation>
    <scope>IDENTIFICATION</scope>
</reference>
<dbReference type="FunCoup" id="H2XM76">
    <property type="interactions" value="23"/>
</dbReference>
<feature type="compositionally biased region" description="Polar residues" evidence="3">
    <location>
        <begin position="916"/>
        <end position="931"/>
    </location>
</feature>
<keyword evidence="6" id="KW-1185">Reference proteome</keyword>
<dbReference type="STRING" id="7719.ENSCINP00000030758"/>
<feature type="repeat" description="TPR" evidence="2">
    <location>
        <begin position="51"/>
        <end position="84"/>
    </location>
</feature>
<feature type="domain" description="RanBD1" evidence="4">
    <location>
        <begin position="1028"/>
        <end position="1165"/>
    </location>
</feature>
<name>H2XM76_CIOIN</name>
<dbReference type="SUPFAM" id="SSF48452">
    <property type="entry name" value="TPR-like"/>
    <property type="match status" value="1"/>
</dbReference>
<dbReference type="InterPro" id="IPR000156">
    <property type="entry name" value="Ran_bind_dom"/>
</dbReference>
<dbReference type="HOGENOM" id="CLU_253034_0_0_1"/>
<dbReference type="FunFam" id="2.30.29.30:FF:000018">
    <property type="entry name" value="E3 SUMO-protein ligase RanBP2"/>
    <property type="match status" value="1"/>
</dbReference>
<dbReference type="Ensembl" id="ENSCINT00000034005.1">
    <property type="protein sequence ID" value="ENSCINP00000030758.1"/>
    <property type="gene ID" value="ENSCING00000021983.1"/>
</dbReference>
<evidence type="ECO:0000313" key="5">
    <source>
        <dbReference type="Ensembl" id="ENSCINP00000030758.1"/>
    </source>
</evidence>
<reference evidence="5" key="3">
    <citation type="submission" date="2025-08" db="UniProtKB">
        <authorList>
            <consortium name="Ensembl"/>
        </authorList>
    </citation>
    <scope>IDENTIFICATION</scope>
</reference>
<evidence type="ECO:0000256" key="3">
    <source>
        <dbReference type="SAM" id="MobiDB-lite"/>
    </source>
</evidence>
<accession>H2XM76</accession>
<dbReference type="PANTHER" id="PTHR23138">
    <property type="entry name" value="RAN BINDING PROTEIN"/>
    <property type="match status" value="1"/>
</dbReference>
<dbReference type="InterPro" id="IPR045255">
    <property type="entry name" value="RanBP1-like"/>
</dbReference>
<reference evidence="5" key="2">
    <citation type="journal article" date="2008" name="Genome Biol.">
        <title>Improved genome assembly and evidence-based global gene model set for the chordate Ciona intestinalis: new insight into intron and operon populations.</title>
        <authorList>
            <person name="Satou Y."/>
            <person name="Mineta K."/>
            <person name="Ogasawara M."/>
            <person name="Sasakura Y."/>
            <person name="Shoguchi E."/>
            <person name="Ueno K."/>
            <person name="Yamada L."/>
            <person name="Matsumoto J."/>
            <person name="Wasserscheid J."/>
            <person name="Dewar K."/>
            <person name="Wiley G.B."/>
            <person name="Macmil S.L."/>
            <person name="Roe B.A."/>
            <person name="Zeller R.W."/>
            <person name="Hastings K.E."/>
            <person name="Lemaire P."/>
            <person name="Lindquist E."/>
            <person name="Endo T."/>
            <person name="Hotta K."/>
            <person name="Inaba K."/>
        </authorList>
    </citation>
    <scope>NUCLEOTIDE SEQUENCE [LARGE SCALE GENOMIC DNA]</scope>
    <source>
        <strain evidence="5">wild type</strain>
    </source>
</reference>
<dbReference type="Proteomes" id="UP000008144">
    <property type="component" value="Chromosome 8"/>
</dbReference>
<dbReference type="EMBL" id="EAAA01002622">
    <property type="status" value="NOT_ANNOTATED_CDS"/>
    <property type="molecule type" value="Genomic_DNA"/>
</dbReference>
<keyword evidence="2" id="KW-0802">TPR repeat</keyword>
<dbReference type="PROSITE" id="PS50196">
    <property type="entry name" value="RANBD1"/>
    <property type="match status" value="2"/>
</dbReference>
<dbReference type="Gene3D" id="2.30.29.30">
    <property type="entry name" value="Pleckstrin-homology domain (PH domain)/Phosphotyrosine-binding domain (PTB)"/>
    <property type="match status" value="2"/>
</dbReference>